<evidence type="ECO:0000256" key="1">
    <source>
        <dbReference type="SAM" id="Phobius"/>
    </source>
</evidence>
<keyword evidence="1" id="KW-0812">Transmembrane</keyword>
<gene>
    <name evidence="2" type="ordered locus">bpr_II171</name>
</gene>
<geneLocation type="plasmid" evidence="2 3">
    <name>pCY360</name>
</geneLocation>
<keyword evidence="2" id="KW-0614">Plasmid</keyword>
<proteinExistence type="predicted"/>
<dbReference type="KEGG" id="bpb:bpr_II171"/>
<dbReference type="EMBL" id="CP001812">
    <property type="protein sequence ID" value="ADL36109.1"/>
    <property type="molecule type" value="Genomic_DNA"/>
</dbReference>
<protein>
    <submittedName>
        <fullName evidence="2">Uncharacterized protein</fullName>
    </submittedName>
</protein>
<dbReference type="HOGENOM" id="CLU_1648987_0_0_9"/>
<keyword evidence="1" id="KW-1133">Transmembrane helix</keyword>
<evidence type="ECO:0000313" key="2">
    <source>
        <dbReference type="EMBL" id="ADL36109.1"/>
    </source>
</evidence>
<dbReference type="Proteomes" id="UP000001299">
    <property type="component" value="Plasmid pCY360"/>
</dbReference>
<accession>E0S3X7</accession>
<name>E0S3X7_BUTPB</name>
<feature type="transmembrane region" description="Helical" evidence="1">
    <location>
        <begin position="7"/>
        <end position="26"/>
    </location>
</feature>
<reference evidence="2 3" key="1">
    <citation type="journal article" date="2010" name="PLoS ONE">
        <title>The glycobiome of the rumen bacterium Butyrivibrio proteoclasticus B316(T) highlights adaptation to a polysaccharide-rich environment.</title>
        <authorList>
            <person name="Kelly W.J."/>
            <person name="Leahy S.C."/>
            <person name="Altermann E."/>
            <person name="Yeoman C.J."/>
            <person name="Dunne J.C."/>
            <person name="Kong Z."/>
            <person name="Pacheco D.M."/>
            <person name="Li D."/>
            <person name="Noel S.J."/>
            <person name="Moon C.D."/>
            <person name="Cookson A.L."/>
            <person name="Attwood G.T."/>
        </authorList>
    </citation>
    <scope>NUCLEOTIDE SEQUENCE [LARGE SCALE GENOMIC DNA]</scope>
    <source>
        <strain evidence="3">ATCC 51982 / DSM 14932 / B316</strain>
        <plasmid evidence="3">Plasmid pCY360</plasmid>
    </source>
</reference>
<keyword evidence="1" id="KW-0472">Membrane</keyword>
<keyword evidence="3" id="KW-1185">Reference proteome</keyword>
<organism evidence="2 3">
    <name type="scientific">Butyrivibrio proteoclasticus (strain ATCC 51982 / DSM 14932 / B316)</name>
    <name type="common">Clostridium proteoclasticum</name>
    <dbReference type="NCBI Taxonomy" id="515622"/>
    <lineage>
        <taxon>Bacteria</taxon>
        <taxon>Bacillati</taxon>
        <taxon>Bacillota</taxon>
        <taxon>Clostridia</taxon>
        <taxon>Lachnospirales</taxon>
        <taxon>Lachnospiraceae</taxon>
        <taxon>Butyrivibrio</taxon>
    </lineage>
</organism>
<evidence type="ECO:0000313" key="3">
    <source>
        <dbReference type="Proteomes" id="UP000001299"/>
    </source>
</evidence>
<sequence>MSDAVKALFRLTLIMVISIYSFSLFISQTSFGKDFASTIEMDAIKKLERQGYHEITINGNSFYENDSDSNYEISRVVSKDKTLFHKAAVALLIENEDGESDTINVLQGGYVSVIDKTLDKSYVRKVIDCSRSAINPTTKYFVYLTPKDSDTITNLMLSTH</sequence>
<dbReference type="AlphaFoldDB" id="E0S3X7"/>
<dbReference type="RefSeq" id="WP_013282758.1">
    <property type="nucleotide sequence ID" value="NC_014389.1"/>
</dbReference>